<dbReference type="AlphaFoldDB" id="A0ABD3SL35"/>
<evidence type="ECO:0000256" key="1">
    <source>
        <dbReference type="ARBA" id="ARBA00004123"/>
    </source>
</evidence>
<evidence type="ECO:0000256" key="5">
    <source>
        <dbReference type="ARBA" id="ARBA00023163"/>
    </source>
</evidence>
<evidence type="ECO:0000313" key="11">
    <source>
        <dbReference type="Proteomes" id="UP001634393"/>
    </source>
</evidence>
<evidence type="ECO:0000259" key="9">
    <source>
        <dbReference type="PROSITE" id="PS51745"/>
    </source>
</evidence>
<comment type="caution">
    <text evidence="10">The sequence shown here is derived from an EMBL/GenBank/DDBJ whole genome shotgun (WGS) entry which is preliminary data.</text>
</comment>
<dbReference type="SUPFAM" id="SSF54277">
    <property type="entry name" value="CAD &amp; PB1 domains"/>
    <property type="match status" value="1"/>
</dbReference>
<comment type="function">
    <text evidence="8">Aux/IAA proteins are short-lived transcriptional factors that function as repressors of early auxin response genes at low auxin concentrations.</text>
</comment>
<comment type="similarity">
    <text evidence="2 8">Belongs to the Aux/IAA family.</text>
</comment>
<evidence type="ECO:0000256" key="3">
    <source>
        <dbReference type="ARBA" id="ARBA00022491"/>
    </source>
</evidence>
<dbReference type="InterPro" id="IPR053793">
    <property type="entry name" value="PB1-like"/>
</dbReference>
<name>A0ABD3SL35_9LAMI</name>
<feature type="domain" description="PB1" evidence="9">
    <location>
        <begin position="123"/>
        <end position="204"/>
    </location>
</feature>
<dbReference type="GO" id="GO:0005634">
    <property type="term" value="C:nucleus"/>
    <property type="evidence" value="ECO:0007669"/>
    <property type="project" value="UniProtKB-SubCell"/>
</dbReference>
<dbReference type="PANTHER" id="PTHR31734">
    <property type="entry name" value="AUXIN-RESPONSIVE PROTEIN IAA17"/>
    <property type="match status" value="1"/>
</dbReference>
<dbReference type="EMBL" id="JBJXBP010000006">
    <property type="protein sequence ID" value="KAL3825091.1"/>
    <property type="molecule type" value="Genomic_DNA"/>
</dbReference>
<keyword evidence="6 8" id="KW-0539">Nucleus</keyword>
<sequence>MELELGLTLSTNLAQAQGCDKLNKRKRIFGHDYESISDVNFNVKLPKTLPLLTWNDKEQKEIQNSTVTKRNVVEEDDTVVGWPPIKSWRKKLYQKNLRRCAFNYVTVENGGAGVGGGGGGSNSMYVKVKMEGVGIGRKVDLSLHNSYQTLISNLIAMFGKCQVNIEMYKLTYQDKEGDWLLAGDVPWGNFIQSVQRLKLLRRGN</sequence>
<keyword evidence="5 8" id="KW-0804">Transcription</keyword>
<keyword evidence="11" id="KW-1185">Reference proteome</keyword>
<dbReference type="Gene3D" id="3.10.20.90">
    <property type="entry name" value="Phosphatidylinositol 3-kinase Catalytic Subunit, Chain A, domain 1"/>
    <property type="match status" value="1"/>
</dbReference>
<keyword evidence="7 8" id="KW-0927">Auxin signaling pathway</keyword>
<gene>
    <name evidence="10" type="ORF">ACJIZ3_021120</name>
</gene>
<evidence type="ECO:0000256" key="2">
    <source>
        <dbReference type="ARBA" id="ARBA00006728"/>
    </source>
</evidence>
<dbReference type="InterPro" id="IPR033389">
    <property type="entry name" value="AUX/IAA_dom"/>
</dbReference>
<evidence type="ECO:0000313" key="10">
    <source>
        <dbReference type="EMBL" id="KAL3825091.1"/>
    </source>
</evidence>
<organism evidence="10 11">
    <name type="scientific">Penstemon smallii</name>
    <dbReference type="NCBI Taxonomy" id="265156"/>
    <lineage>
        <taxon>Eukaryota</taxon>
        <taxon>Viridiplantae</taxon>
        <taxon>Streptophyta</taxon>
        <taxon>Embryophyta</taxon>
        <taxon>Tracheophyta</taxon>
        <taxon>Spermatophyta</taxon>
        <taxon>Magnoliopsida</taxon>
        <taxon>eudicotyledons</taxon>
        <taxon>Gunneridae</taxon>
        <taxon>Pentapetalae</taxon>
        <taxon>asterids</taxon>
        <taxon>lamiids</taxon>
        <taxon>Lamiales</taxon>
        <taxon>Plantaginaceae</taxon>
        <taxon>Cheloneae</taxon>
        <taxon>Penstemon</taxon>
    </lineage>
</organism>
<proteinExistence type="inferred from homology"/>
<comment type="subcellular location">
    <subcellularLocation>
        <location evidence="1 8">Nucleus</location>
    </subcellularLocation>
</comment>
<evidence type="ECO:0000256" key="8">
    <source>
        <dbReference type="RuleBase" id="RU004549"/>
    </source>
</evidence>
<keyword evidence="3 8" id="KW-0678">Repressor</keyword>
<dbReference type="Pfam" id="PF02309">
    <property type="entry name" value="AUX_IAA"/>
    <property type="match status" value="2"/>
</dbReference>
<evidence type="ECO:0000256" key="7">
    <source>
        <dbReference type="ARBA" id="ARBA00023294"/>
    </source>
</evidence>
<protein>
    <recommendedName>
        <fullName evidence="8">Auxin-responsive protein</fullName>
    </recommendedName>
</protein>
<accession>A0ABD3SL35</accession>
<evidence type="ECO:0000256" key="4">
    <source>
        <dbReference type="ARBA" id="ARBA00023015"/>
    </source>
</evidence>
<dbReference type="PROSITE" id="PS51745">
    <property type="entry name" value="PB1"/>
    <property type="match status" value="1"/>
</dbReference>
<keyword evidence="4 8" id="KW-0805">Transcription regulation</keyword>
<dbReference type="GO" id="GO:0009734">
    <property type="term" value="P:auxin-activated signaling pathway"/>
    <property type="evidence" value="ECO:0007669"/>
    <property type="project" value="UniProtKB-UniRule"/>
</dbReference>
<dbReference type="InterPro" id="IPR003311">
    <property type="entry name" value="AUX_IAA"/>
</dbReference>
<evidence type="ECO:0000256" key="6">
    <source>
        <dbReference type="ARBA" id="ARBA00023242"/>
    </source>
</evidence>
<comment type="subunit">
    <text evidence="8">Homodimers and heterodimers.</text>
</comment>
<dbReference type="Proteomes" id="UP001634393">
    <property type="component" value="Unassembled WGS sequence"/>
</dbReference>
<reference evidence="10 11" key="1">
    <citation type="submission" date="2024-12" db="EMBL/GenBank/DDBJ databases">
        <title>The unique morphological basis and parallel evolutionary history of personate flowers in Penstemon.</title>
        <authorList>
            <person name="Depatie T.H."/>
            <person name="Wessinger C.A."/>
        </authorList>
    </citation>
    <scope>NUCLEOTIDE SEQUENCE [LARGE SCALE GENOMIC DNA]</scope>
    <source>
        <strain evidence="10">WTNN_2</strain>
        <tissue evidence="10">Leaf</tissue>
    </source>
</reference>
<dbReference type="PANTHER" id="PTHR31734:SF38">
    <property type="entry name" value="AUXIN-RESPONSIVE PROTEIN IAA29"/>
    <property type="match status" value="1"/>
</dbReference>